<dbReference type="AlphaFoldDB" id="A0A2S5SUC6"/>
<gene>
    <name evidence="7" type="ORF">C1704_10185</name>
</gene>
<evidence type="ECO:0000313" key="8">
    <source>
        <dbReference type="Proteomes" id="UP000238605"/>
    </source>
</evidence>
<dbReference type="GO" id="GO:0009055">
    <property type="term" value="F:electron transfer activity"/>
    <property type="evidence" value="ECO:0007669"/>
    <property type="project" value="InterPro"/>
</dbReference>
<comment type="caution">
    <text evidence="7">The sequence shown here is derived from an EMBL/GenBank/DDBJ whole genome shotgun (WGS) entry which is preliminary data.</text>
</comment>
<sequence>MPGSLPLPWALVAWCFLCGTLAHAQASIDRPDPTSMAARVQACVACHGAEGRATREGYFPRIAGKPALYQYHQLLHFRDGRRRYGAMSELLQHLTDDYLREIAGHFAALDLPHPPTPSITLTPAQRERGEQLVRVGDAARGIPACASCHGQALLGIAPALPGLLGLPRDYLNAQLGAWRVGTRRAFEPDCMARIAKALDDEDISAVSGWLAHQPMPASTLPEPALTQALPMDCGGVPAAETRR</sequence>
<keyword evidence="5" id="KW-0732">Signal</keyword>
<keyword evidence="3 4" id="KW-0408">Iron</keyword>
<evidence type="ECO:0000256" key="4">
    <source>
        <dbReference type="PROSITE-ProRule" id="PRU00433"/>
    </source>
</evidence>
<dbReference type="Gene3D" id="1.10.760.10">
    <property type="entry name" value="Cytochrome c-like domain"/>
    <property type="match status" value="2"/>
</dbReference>
<feature type="signal peptide" evidence="5">
    <location>
        <begin position="1"/>
        <end position="24"/>
    </location>
</feature>
<dbReference type="PROSITE" id="PS51007">
    <property type="entry name" value="CYTC"/>
    <property type="match status" value="1"/>
</dbReference>
<evidence type="ECO:0000256" key="5">
    <source>
        <dbReference type="SAM" id="SignalP"/>
    </source>
</evidence>
<reference evidence="7 8" key="1">
    <citation type="submission" date="2018-02" db="EMBL/GenBank/DDBJ databases">
        <title>Reclassifiation of [Polyangium] brachysporum DSM 7029 as Guopingzhaonella breviflexa gen. nov., sp. nov., a member of the family Comamonadaceae.</title>
        <authorList>
            <person name="Tang B."/>
        </authorList>
    </citation>
    <scope>NUCLEOTIDE SEQUENCE [LARGE SCALE GENOMIC DNA]</scope>
    <source>
        <strain evidence="7 8">BCRC 80649</strain>
    </source>
</reference>
<evidence type="ECO:0000256" key="3">
    <source>
        <dbReference type="ARBA" id="ARBA00023004"/>
    </source>
</evidence>
<dbReference type="InterPro" id="IPR036909">
    <property type="entry name" value="Cyt_c-like_dom_sf"/>
</dbReference>
<feature type="domain" description="Cytochrome c" evidence="6">
    <location>
        <begin position="124"/>
        <end position="214"/>
    </location>
</feature>
<protein>
    <submittedName>
        <fullName evidence="7">Cytochrome C</fullName>
    </submittedName>
</protein>
<feature type="chain" id="PRO_5015759266" evidence="5">
    <location>
        <begin position="25"/>
        <end position="243"/>
    </location>
</feature>
<keyword evidence="1 4" id="KW-0349">Heme</keyword>
<dbReference type="RefSeq" id="WP_104302616.1">
    <property type="nucleotide sequence ID" value="NZ_PSNX01000008.1"/>
</dbReference>
<dbReference type="Proteomes" id="UP000238605">
    <property type="component" value="Unassembled WGS sequence"/>
</dbReference>
<evidence type="ECO:0000313" key="7">
    <source>
        <dbReference type="EMBL" id="PPE66333.1"/>
    </source>
</evidence>
<dbReference type="GO" id="GO:0046872">
    <property type="term" value="F:metal ion binding"/>
    <property type="evidence" value="ECO:0007669"/>
    <property type="project" value="UniProtKB-KW"/>
</dbReference>
<dbReference type="InterPro" id="IPR009056">
    <property type="entry name" value="Cyt_c-like_dom"/>
</dbReference>
<organism evidence="7 8">
    <name type="scientific">Caldimonas caldifontis</name>
    <dbReference type="NCBI Taxonomy" id="1452508"/>
    <lineage>
        <taxon>Bacteria</taxon>
        <taxon>Pseudomonadati</taxon>
        <taxon>Pseudomonadota</taxon>
        <taxon>Betaproteobacteria</taxon>
        <taxon>Burkholderiales</taxon>
        <taxon>Sphaerotilaceae</taxon>
        <taxon>Caldimonas</taxon>
    </lineage>
</organism>
<keyword evidence="2 4" id="KW-0479">Metal-binding</keyword>
<evidence type="ECO:0000256" key="2">
    <source>
        <dbReference type="ARBA" id="ARBA00022723"/>
    </source>
</evidence>
<dbReference type="InterPro" id="IPR050597">
    <property type="entry name" value="Cytochrome_c_Oxidase_Subunit"/>
</dbReference>
<proteinExistence type="predicted"/>
<evidence type="ECO:0000256" key="1">
    <source>
        <dbReference type="ARBA" id="ARBA00022617"/>
    </source>
</evidence>
<dbReference type="EMBL" id="PSNX01000008">
    <property type="protein sequence ID" value="PPE66333.1"/>
    <property type="molecule type" value="Genomic_DNA"/>
</dbReference>
<accession>A0A2S5SUC6</accession>
<keyword evidence="8" id="KW-1185">Reference proteome</keyword>
<dbReference type="OrthoDB" id="9773456at2"/>
<dbReference type="GO" id="GO:0020037">
    <property type="term" value="F:heme binding"/>
    <property type="evidence" value="ECO:0007669"/>
    <property type="project" value="InterPro"/>
</dbReference>
<dbReference type="PANTHER" id="PTHR33751">
    <property type="entry name" value="CBB3-TYPE CYTOCHROME C OXIDASE SUBUNIT FIXP"/>
    <property type="match status" value="1"/>
</dbReference>
<name>A0A2S5SUC6_9BURK</name>
<dbReference type="SUPFAM" id="SSF46626">
    <property type="entry name" value="Cytochrome c"/>
    <property type="match status" value="2"/>
</dbReference>
<evidence type="ECO:0000259" key="6">
    <source>
        <dbReference type="PROSITE" id="PS51007"/>
    </source>
</evidence>
<dbReference type="PANTHER" id="PTHR33751:SF11">
    <property type="entry name" value="BLL4483 PROTEIN"/>
    <property type="match status" value="1"/>
</dbReference>